<evidence type="ECO:0000313" key="1">
    <source>
        <dbReference type="EMBL" id="MBA5777028.1"/>
    </source>
</evidence>
<keyword evidence="2" id="KW-1185">Reference proteome</keyword>
<organism evidence="1 2">
    <name type="scientific">Stappia albiluteola</name>
    <dbReference type="NCBI Taxonomy" id="2758565"/>
    <lineage>
        <taxon>Bacteria</taxon>
        <taxon>Pseudomonadati</taxon>
        <taxon>Pseudomonadota</taxon>
        <taxon>Alphaproteobacteria</taxon>
        <taxon>Hyphomicrobiales</taxon>
        <taxon>Stappiaceae</taxon>
        <taxon>Stappia</taxon>
    </lineage>
</organism>
<dbReference type="RefSeq" id="WP_182164027.1">
    <property type="nucleotide sequence ID" value="NZ_JACFXV010000044.1"/>
</dbReference>
<dbReference type="Gene3D" id="1.10.238.160">
    <property type="match status" value="1"/>
</dbReference>
<reference evidence="1 2" key="1">
    <citation type="submission" date="2020-07" db="EMBL/GenBank/DDBJ databases">
        <title>Stappia sp., F7233, whole genome shotgun sequencing project.</title>
        <authorList>
            <person name="Jiang S."/>
            <person name="Liu Z.W."/>
            <person name="Du Z.J."/>
        </authorList>
    </citation>
    <scope>NUCLEOTIDE SEQUENCE [LARGE SCALE GENOMIC DNA]</scope>
    <source>
        <strain evidence="1 2">F7233</strain>
    </source>
</reference>
<name>A0A839ADC5_9HYPH</name>
<dbReference type="Pfam" id="PF05930">
    <property type="entry name" value="Phage_AlpA"/>
    <property type="match status" value="1"/>
</dbReference>
<accession>A0A839ADC5</accession>
<gene>
    <name evidence="1" type="ORF">H2509_07775</name>
</gene>
<dbReference type="EMBL" id="JACFXV010000044">
    <property type="protein sequence ID" value="MBA5777028.1"/>
    <property type="molecule type" value="Genomic_DNA"/>
</dbReference>
<sequence length="68" mass="7476">MPDHSELPQSGFLRLSSILAPNGPIPVSKSTWWAGIKDGRFPKPVKLGPRITVWRVEDIRALIENGAA</sequence>
<dbReference type="InterPro" id="IPR010260">
    <property type="entry name" value="AlpA"/>
</dbReference>
<dbReference type="AlphaFoldDB" id="A0A839ADC5"/>
<proteinExistence type="predicted"/>
<protein>
    <submittedName>
        <fullName evidence="1">AlpA family phage regulatory protein</fullName>
    </submittedName>
</protein>
<dbReference type="Proteomes" id="UP000541109">
    <property type="component" value="Unassembled WGS sequence"/>
</dbReference>
<evidence type="ECO:0000313" key="2">
    <source>
        <dbReference type="Proteomes" id="UP000541109"/>
    </source>
</evidence>
<comment type="caution">
    <text evidence="1">The sequence shown here is derived from an EMBL/GenBank/DDBJ whole genome shotgun (WGS) entry which is preliminary data.</text>
</comment>